<dbReference type="InterPro" id="IPR010982">
    <property type="entry name" value="Lambda_DNA-bd_dom_sf"/>
</dbReference>
<evidence type="ECO:0000313" key="3">
    <source>
        <dbReference type="Proteomes" id="UP000199225"/>
    </source>
</evidence>
<dbReference type="Gene3D" id="1.10.260.40">
    <property type="entry name" value="lambda repressor-like DNA-binding domains"/>
    <property type="match status" value="1"/>
</dbReference>
<feature type="domain" description="HTH cro/C1-type" evidence="1">
    <location>
        <begin position="7"/>
        <end position="61"/>
    </location>
</feature>
<keyword evidence="3" id="KW-1185">Reference proteome</keyword>
<evidence type="ECO:0000313" key="2">
    <source>
        <dbReference type="EMBL" id="SDJ80044.1"/>
    </source>
</evidence>
<reference evidence="3" key="1">
    <citation type="submission" date="2016-10" db="EMBL/GenBank/DDBJ databases">
        <authorList>
            <person name="Varghese N."/>
            <person name="Submissions S."/>
        </authorList>
    </citation>
    <scope>NUCLEOTIDE SEQUENCE [LARGE SCALE GENOMIC DNA]</scope>
    <source>
        <strain evidence="3">DSM 4771</strain>
    </source>
</reference>
<dbReference type="Proteomes" id="UP000199225">
    <property type="component" value="Unassembled WGS sequence"/>
</dbReference>
<dbReference type="PROSITE" id="PS50943">
    <property type="entry name" value="HTH_CROC1"/>
    <property type="match status" value="1"/>
</dbReference>
<dbReference type="Pfam" id="PF01381">
    <property type="entry name" value="HTH_3"/>
    <property type="match status" value="1"/>
</dbReference>
<organism evidence="2 3">
    <name type="scientific">Salimicrobium halophilum</name>
    <dbReference type="NCBI Taxonomy" id="86666"/>
    <lineage>
        <taxon>Bacteria</taxon>
        <taxon>Bacillati</taxon>
        <taxon>Bacillota</taxon>
        <taxon>Bacilli</taxon>
        <taxon>Bacillales</taxon>
        <taxon>Bacillaceae</taxon>
        <taxon>Salimicrobium</taxon>
    </lineage>
</organism>
<dbReference type="SMART" id="SM00530">
    <property type="entry name" value="HTH_XRE"/>
    <property type="match status" value="1"/>
</dbReference>
<dbReference type="GO" id="GO:0003677">
    <property type="term" value="F:DNA binding"/>
    <property type="evidence" value="ECO:0007669"/>
    <property type="project" value="InterPro"/>
</dbReference>
<proteinExistence type="predicted"/>
<protein>
    <submittedName>
        <fullName evidence="2">Transcriptional regulator, contains XRE-family HTH domain</fullName>
    </submittedName>
</protein>
<sequence>MKKRKWLATLRKLNGLTQHQIAKKAYLDRSYYAQIENGIKHPSTEIAKKLAEVLGFHYSIFELEASPFSVALENSPMIIAHCDKEVRYTWIFNPHQDFDMAASIGKTDTEIRDNEGTRALEEMKREVIATEQTMRKEIAFPMAVGKVSYDVFCHPLYNENNELIGAASASTAIHVPTEN</sequence>
<dbReference type="RefSeq" id="WP_093194886.1">
    <property type="nucleotide sequence ID" value="NZ_FNEV01000018.1"/>
</dbReference>
<dbReference type="OrthoDB" id="1859224at2"/>
<dbReference type="AlphaFoldDB" id="A0A1G8WP51"/>
<dbReference type="Gene3D" id="3.30.450.20">
    <property type="entry name" value="PAS domain"/>
    <property type="match status" value="1"/>
</dbReference>
<dbReference type="STRING" id="86666.SAMN04490247_3267"/>
<dbReference type="CDD" id="cd00093">
    <property type="entry name" value="HTH_XRE"/>
    <property type="match status" value="1"/>
</dbReference>
<accession>A0A1G8WP51</accession>
<dbReference type="SUPFAM" id="SSF47413">
    <property type="entry name" value="lambda repressor-like DNA-binding domains"/>
    <property type="match status" value="1"/>
</dbReference>
<gene>
    <name evidence="2" type="ORF">SAMN04490247_3267</name>
</gene>
<name>A0A1G8WP51_9BACI</name>
<evidence type="ECO:0000259" key="1">
    <source>
        <dbReference type="PROSITE" id="PS50943"/>
    </source>
</evidence>
<dbReference type="InterPro" id="IPR001387">
    <property type="entry name" value="Cro/C1-type_HTH"/>
</dbReference>
<dbReference type="EMBL" id="FNEV01000018">
    <property type="protein sequence ID" value="SDJ80044.1"/>
    <property type="molecule type" value="Genomic_DNA"/>
</dbReference>